<name>A0A4R7D4I1_9SPHI</name>
<evidence type="ECO:0000313" key="2">
    <source>
        <dbReference type="Proteomes" id="UP000294752"/>
    </source>
</evidence>
<protein>
    <submittedName>
        <fullName evidence="1">Uncharacterized protein</fullName>
    </submittedName>
</protein>
<reference evidence="1 2" key="1">
    <citation type="submission" date="2019-03" db="EMBL/GenBank/DDBJ databases">
        <title>Genomic Encyclopedia of Type Strains, Phase III (KMG-III): the genomes of soil and plant-associated and newly described type strains.</title>
        <authorList>
            <person name="Whitman W."/>
        </authorList>
    </citation>
    <scope>NUCLEOTIDE SEQUENCE [LARGE SCALE GENOMIC DNA]</scope>
    <source>
        <strain evidence="1 2">CGMCC 1.12801</strain>
    </source>
</reference>
<dbReference type="EMBL" id="SNZV01000002">
    <property type="protein sequence ID" value="TDS15993.1"/>
    <property type="molecule type" value="Genomic_DNA"/>
</dbReference>
<dbReference type="AlphaFoldDB" id="A0A4R7D4I1"/>
<keyword evidence="2" id="KW-1185">Reference proteome</keyword>
<evidence type="ECO:0000313" key="1">
    <source>
        <dbReference type="EMBL" id="TDS15993.1"/>
    </source>
</evidence>
<comment type="caution">
    <text evidence="1">The sequence shown here is derived from an EMBL/GenBank/DDBJ whole genome shotgun (WGS) entry which is preliminary data.</text>
</comment>
<organism evidence="1 2">
    <name type="scientific">Sphingobacterium paludis</name>
    <dbReference type="NCBI Taxonomy" id="1476465"/>
    <lineage>
        <taxon>Bacteria</taxon>
        <taxon>Pseudomonadati</taxon>
        <taxon>Bacteroidota</taxon>
        <taxon>Sphingobacteriia</taxon>
        <taxon>Sphingobacteriales</taxon>
        <taxon>Sphingobacteriaceae</taxon>
        <taxon>Sphingobacterium</taxon>
    </lineage>
</organism>
<proteinExistence type="predicted"/>
<sequence length="54" mass="6184">MGSYKIMEPLVKNDISHFVRLTFLQQDSGHVYLLCALLKNNGLVALQHDSIFHQ</sequence>
<accession>A0A4R7D4I1</accession>
<gene>
    <name evidence="1" type="ORF">B0I21_102315</name>
</gene>
<dbReference type="Proteomes" id="UP000294752">
    <property type="component" value="Unassembled WGS sequence"/>
</dbReference>